<evidence type="ECO:0000256" key="2">
    <source>
        <dbReference type="ARBA" id="ARBA00022857"/>
    </source>
</evidence>
<evidence type="ECO:0000313" key="4">
    <source>
        <dbReference type="EMBL" id="KAF5338088.1"/>
    </source>
</evidence>
<organism evidence="4 5">
    <name type="scientific">Ephemerocybe angulata</name>
    <dbReference type="NCBI Taxonomy" id="980116"/>
    <lineage>
        <taxon>Eukaryota</taxon>
        <taxon>Fungi</taxon>
        <taxon>Dikarya</taxon>
        <taxon>Basidiomycota</taxon>
        <taxon>Agaricomycotina</taxon>
        <taxon>Agaricomycetes</taxon>
        <taxon>Agaricomycetidae</taxon>
        <taxon>Agaricales</taxon>
        <taxon>Agaricineae</taxon>
        <taxon>Psathyrellaceae</taxon>
        <taxon>Ephemerocybe</taxon>
    </lineage>
</organism>
<dbReference type="InterPro" id="IPR002347">
    <property type="entry name" value="SDR_fam"/>
</dbReference>
<name>A0A8H5CAS8_9AGAR</name>
<dbReference type="InterPro" id="IPR036291">
    <property type="entry name" value="NAD(P)-bd_dom_sf"/>
</dbReference>
<dbReference type="GO" id="GO:0016491">
    <property type="term" value="F:oxidoreductase activity"/>
    <property type="evidence" value="ECO:0007669"/>
    <property type="project" value="UniProtKB-KW"/>
</dbReference>
<reference evidence="4 5" key="1">
    <citation type="journal article" date="2020" name="ISME J.">
        <title>Uncovering the hidden diversity of litter-decomposition mechanisms in mushroom-forming fungi.</title>
        <authorList>
            <person name="Floudas D."/>
            <person name="Bentzer J."/>
            <person name="Ahren D."/>
            <person name="Johansson T."/>
            <person name="Persson P."/>
            <person name="Tunlid A."/>
        </authorList>
    </citation>
    <scope>NUCLEOTIDE SEQUENCE [LARGE SCALE GENOMIC DNA]</scope>
    <source>
        <strain evidence="4 5">CBS 175.51</strain>
    </source>
</reference>
<dbReference type="EMBL" id="JAACJK010000018">
    <property type="protein sequence ID" value="KAF5338088.1"/>
    <property type="molecule type" value="Genomic_DNA"/>
</dbReference>
<comment type="caution">
    <text evidence="4">The sequence shown here is derived from an EMBL/GenBank/DDBJ whole genome shotgun (WGS) entry which is preliminary data.</text>
</comment>
<accession>A0A8H5CAS8</accession>
<evidence type="ECO:0000313" key="5">
    <source>
        <dbReference type="Proteomes" id="UP000541558"/>
    </source>
</evidence>
<dbReference type="Gene3D" id="3.40.50.720">
    <property type="entry name" value="NAD(P)-binding Rossmann-like Domain"/>
    <property type="match status" value="1"/>
</dbReference>
<dbReference type="Pfam" id="PF00106">
    <property type="entry name" value="adh_short"/>
    <property type="match status" value="1"/>
</dbReference>
<gene>
    <name evidence="4" type="ORF">D9611_014191</name>
</gene>
<keyword evidence="3" id="KW-0560">Oxidoreductase</keyword>
<keyword evidence="5" id="KW-1185">Reference proteome</keyword>
<dbReference type="OrthoDB" id="191139at2759"/>
<dbReference type="PRINTS" id="PR00081">
    <property type="entry name" value="GDHRDH"/>
</dbReference>
<keyword evidence="2" id="KW-0521">NADP</keyword>
<dbReference type="Proteomes" id="UP000541558">
    <property type="component" value="Unassembled WGS sequence"/>
</dbReference>
<proteinExistence type="inferred from homology"/>
<dbReference type="PANTHER" id="PTHR24320">
    <property type="entry name" value="RETINOL DEHYDROGENASE"/>
    <property type="match status" value="1"/>
</dbReference>
<evidence type="ECO:0008006" key="6">
    <source>
        <dbReference type="Google" id="ProtNLM"/>
    </source>
</evidence>
<dbReference type="PANTHER" id="PTHR24320:SF282">
    <property type="entry name" value="WW DOMAIN-CONTAINING OXIDOREDUCTASE"/>
    <property type="match status" value="1"/>
</dbReference>
<dbReference type="SUPFAM" id="SSF51735">
    <property type="entry name" value="NAD(P)-binding Rossmann-fold domains"/>
    <property type="match status" value="1"/>
</dbReference>
<sequence>MTHNSAAVKPKGPAQPKSFNLEVDLVDMKGKVVIVTGGNKGIGFEAVRHLLRAGTAKVYLGARSEERAREAIKALHDEGFGQGGKSEVIWLKLDLSDPREVKKAAEAFLEKEGRLDVLRSLIFTCIVNNAADYISPYVLTQTLLPLLKKAAQEAQSDVRIVNVVSNLYAIVPTPVKFNKPEDFNIRYPYRPFPNAHRYGHTKLAMILWSRQLQSQLVASESLPNGITVLTLHPGAVDTFSNRAPPILRGLAKYAVSLFAVEPEMGAYTSVFAAASKKIREEHEMYQVDGGVYLVSKPVPGTRDELNANAKDDKLKENLIKITEEFLKRIGL</sequence>
<dbReference type="AlphaFoldDB" id="A0A8H5CAS8"/>
<evidence type="ECO:0000256" key="3">
    <source>
        <dbReference type="ARBA" id="ARBA00023002"/>
    </source>
</evidence>
<comment type="similarity">
    <text evidence="1">Belongs to the short-chain dehydrogenases/reductases (SDR) family.</text>
</comment>
<evidence type="ECO:0000256" key="1">
    <source>
        <dbReference type="ARBA" id="ARBA00006484"/>
    </source>
</evidence>
<protein>
    <recommendedName>
        <fullName evidence="6">NAD(P)-binding protein</fullName>
    </recommendedName>
</protein>